<feature type="active site" evidence="1">
    <location>
        <position position="109"/>
    </location>
</feature>
<evidence type="ECO:0000256" key="2">
    <source>
        <dbReference type="RuleBase" id="RU361183"/>
    </source>
</evidence>
<dbReference type="Gene3D" id="3.40.390.10">
    <property type="entry name" value="Collagenase (Catalytic Domain)"/>
    <property type="match status" value="1"/>
</dbReference>
<dbReference type="PANTHER" id="PTHR10127">
    <property type="entry name" value="DISCOIDIN, CUB, EGF, LAMININ , AND ZINC METALLOPROTEASE DOMAIN CONTAINING"/>
    <property type="match status" value="1"/>
</dbReference>
<dbReference type="PANTHER" id="PTHR10127:SF870">
    <property type="entry name" value="METALLOENDOPEPTIDASE"/>
    <property type="match status" value="1"/>
</dbReference>
<feature type="binding site" evidence="1">
    <location>
        <position position="112"/>
    </location>
    <ligand>
        <name>Zn(2+)</name>
        <dbReference type="ChEBI" id="CHEBI:29105"/>
        <note>catalytic</note>
    </ligand>
</feature>
<feature type="binding site" evidence="1">
    <location>
        <position position="118"/>
    </location>
    <ligand>
        <name>Zn(2+)</name>
        <dbReference type="ChEBI" id="CHEBI:29105"/>
        <note>catalytic</note>
    </ligand>
</feature>
<dbReference type="PROSITE" id="PS51864">
    <property type="entry name" value="ASTACIN"/>
    <property type="match status" value="1"/>
</dbReference>
<dbReference type="SUPFAM" id="SSF55486">
    <property type="entry name" value="Metalloproteases ('zincins'), catalytic domain"/>
    <property type="match status" value="1"/>
</dbReference>
<keyword evidence="1 2" id="KW-0862">Zinc</keyword>
<protein>
    <recommendedName>
        <fullName evidence="2">Metalloendopeptidase</fullName>
        <ecNumber evidence="2">3.4.24.-</ecNumber>
    </recommendedName>
</protein>
<keyword evidence="1 2" id="KW-0645">Protease</keyword>
<dbReference type="CDD" id="cd04280">
    <property type="entry name" value="ZnMc_astacin_like"/>
    <property type="match status" value="1"/>
</dbReference>
<feature type="domain" description="Peptidase M12A" evidence="3">
    <location>
        <begin position="23"/>
        <end position="207"/>
    </location>
</feature>
<dbReference type="EC" id="3.4.24.-" evidence="2"/>
<evidence type="ECO:0000313" key="5">
    <source>
        <dbReference type="Proteomes" id="UP000261620"/>
    </source>
</evidence>
<evidence type="ECO:0000259" key="3">
    <source>
        <dbReference type="PROSITE" id="PS51864"/>
    </source>
</evidence>
<dbReference type="GO" id="GO:0006508">
    <property type="term" value="P:proteolysis"/>
    <property type="evidence" value="ECO:0007669"/>
    <property type="project" value="UniProtKB-KW"/>
</dbReference>
<keyword evidence="1 2" id="KW-0482">Metalloprotease</keyword>
<dbReference type="InterPro" id="IPR001506">
    <property type="entry name" value="Peptidase_M12A"/>
</dbReference>
<dbReference type="InterPro" id="IPR006026">
    <property type="entry name" value="Peptidase_Metallo"/>
</dbReference>
<sequence>NRSQETTASIPGSCSLDLLEDRNAVDTLWLDATVPYTISKDLADRESNIHDAFKMISGFTCIRFKPHTTEFNYVKFENGKGCASFVGCRGGAQKLYYSKSCSVGNLCHEIIHALGLHHEHTREDRDNYITVEWNNIMAGKKNDFKKKHGNTLNLPYDLKSIMHYGQYFFSKDGSPTVLPKQNEAQMGQRRHLSELDIQKLNKLYHCGIPLFPYCVTCRFHITLLINRTN</sequence>
<keyword evidence="1 2" id="KW-0479">Metal-binding</keyword>
<dbReference type="GO" id="GO:0004222">
    <property type="term" value="F:metalloendopeptidase activity"/>
    <property type="evidence" value="ECO:0007669"/>
    <property type="project" value="UniProtKB-UniRule"/>
</dbReference>
<dbReference type="Ensembl" id="ENSMMOT00000021009.1">
    <property type="protein sequence ID" value="ENSMMOP00000020664.1"/>
    <property type="gene ID" value="ENSMMOG00000015723.1"/>
</dbReference>
<evidence type="ECO:0000256" key="1">
    <source>
        <dbReference type="PROSITE-ProRule" id="PRU01211"/>
    </source>
</evidence>
<proteinExistence type="predicted"/>
<keyword evidence="1 2" id="KW-0378">Hydrolase</keyword>
<comment type="caution">
    <text evidence="1">Lacks conserved residue(s) required for the propagation of feature annotation.</text>
</comment>
<comment type="cofactor">
    <cofactor evidence="1 2">
        <name>Zn(2+)</name>
        <dbReference type="ChEBI" id="CHEBI:29105"/>
    </cofactor>
    <text evidence="1 2">Binds 1 zinc ion per subunit.</text>
</comment>
<dbReference type="Proteomes" id="UP000261620">
    <property type="component" value="Unplaced"/>
</dbReference>
<reference evidence="4" key="2">
    <citation type="submission" date="2025-09" db="UniProtKB">
        <authorList>
            <consortium name="Ensembl"/>
        </authorList>
    </citation>
    <scope>IDENTIFICATION</scope>
</reference>
<keyword evidence="5" id="KW-1185">Reference proteome</keyword>
<reference evidence="4" key="1">
    <citation type="submission" date="2025-08" db="UniProtKB">
        <authorList>
            <consortium name="Ensembl"/>
        </authorList>
    </citation>
    <scope>IDENTIFICATION</scope>
</reference>
<dbReference type="GO" id="GO:0008270">
    <property type="term" value="F:zinc ion binding"/>
    <property type="evidence" value="ECO:0007669"/>
    <property type="project" value="UniProtKB-UniRule"/>
</dbReference>
<dbReference type="FunFam" id="3.40.390.10:FF:000065">
    <property type="entry name" value="Metalloendopeptidase"/>
    <property type="match status" value="1"/>
</dbReference>
<accession>A0A3Q3X5S2</accession>
<dbReference type="OMA" id="IMEETCI"/>
<dbReference type="STRING" id="94237.ENSMMOP00000020664"/>
<name>A0A3Q3X5S2_MOLML</name>
<dbReference type="SMART" id="SM00235">
    <property type="entry name" value="ZnMc"/>
    <property type="match status" value="1"/>
</dbReference>
<dbReference type="InterPro" id="IPR024079">
    <property type="entry name" value="MetalloPept_cat_dom_sf"/>
</dbReference>
<evidence type="ECO:0000313" key="4">
    <source>
        <dbReference type="Ensembl" id="ENSMMOP00000020664.1"/>
    </source>
</evidence>
<dbReference type="AlphaFoldDB" id="A0A3Q3X5S2"/>
<dbReference type="PRINTS" id="PR00480">
    <property type="entry name" value="ASTACIN"/>
</dbReference>
<organism evidence="4 5">
    <name type="scientific">Mola mola</name>
    <name type="common">Ocean sunfish</name>
    <name type="synonym">Tetraodon mola</name>
    <dbReference type="NCBI Taxonomy" id="94237"/>
    <lineage>
        <taxon>Eukaryota</taxon>
        <taxon>Metazoa</taxon>
        <taxon>Chordata</taxon>
        <taxon>Craniata</taxon>
        <taxon>Vertebrata</taxon>
        <taxon>Euteleostomi</taxon>
        <taxon>Actinopterygii</taxon>
        <taxon>Neopterygii</taxon>
        <taxon>Teleostei</taxon>
        <taxon>Neoteleostei</taxon>
        <taxon>Acanthomorphata</taxon>
        <taxon>Eupercaria</taxon>
        <taxon>Tetraodontiformes</taxon>
        <taxon>Molidae</taxon>
        <taxon>Mola</taxon>
    </lineage>
</organism>
<dbReference type="Pfam" id="PF01400">
    <property type="entry name" value="Astacin"/>
    <property type="match status" value="1"/>
</dbReference>
<feature type="binding site" evidence="1">
    <location>
        <position position="108"/>
    </location>
    <ligand>
        <name>Zn(2+)</name>
        <dbReference type="ChEBI" id="CHEBI:29105"/>
        <note>catalytic</note>
    </ligand>
</feature>
<dbReference type="InterPro" id="IPR034035">
    <property type="entry name" value="Astacin-like_dom"/>
</dbReference>